<organism evidence="1 2">
    <name type="scientific">Streptomyces beijiangensis</name>
    <dbReference type="NCBI Taxonomy" id="163361"/>
    <lineage>
        <taxon>Bacteria</taxon>
        <taxon>Bacillati</taxon>
        <taxon>Actinomycetota</taxon>
        <taxon>Actinomycetes</taxon>
        <taxon>Kitasatosporales</taxon>
        <taxon>Streptomycetaceae</taxon>
        <taxon>Streptomyces</taxon>
    </lineage>
</organism>
<accession>A0A939FG80</accession>
<dbReference type="EMBL" id="JAFLRJ010000407">
    <property type="protein sequence ID" value="MBO0516525.1"/>
    <property type="molecule type" value="Genomic_DNA"/>
</dbReference>
<evidence type="ECO:0000313" key="2">
    <source>
        <dbReference type="Proteomes" id="UP000664167"/>
    </source>
</evidence>
<protein>
    <submittedName>
        <fullName evidence="1">Uncharacterized protein</fullName>
    </submittedName>
</protein>
<name>A0A939FG80_9ACTN</name>
<evidence type="ECO:0000313" key="1">
    <source>
        <dbReference type="EMBL" id="MBO0516525.1"/>
    </source>
</evidence>
<gene>
    <name evidence="1" type="ORF">J0695_32855</name>
</gene>
<sequence>MMRWFRSYWDEEDTWFYFEVGDDEWVSRQVELEGPARRPIVAASVEDDDARYGFTAESPVTDWEGHVEEPLTFEEFEDVWTAAREHLTAPEA</sequence>
<dbReference type="Proteomes" id="UP000664167">
    <property type="component" value="Unassembled WGS sequence"/>
</dbReference>
<comment type="caution">
    <text evidence="1">The sequence shown here is derived from an EMBL/GenBank/DDBJ whole genome shotgun (WGS) entry which is preliminary data.</text>
</comment>
<reference evidence="1" key="1">
    <citation type="submission" date="2021-03" db="EMBL/GenBank/DDBJ databases">
        <title>Streptomyces poriferae sp. nov., a novel marine sponge-derived Actinobacteria species with anti-MRSA activity.</title>
        <authorList>
            <person name="Sandoval-Powers M."/>
            <person name="Kralova S."/>
            <person name="Nguyen G.-S."/>
            <person name="Fawwal D."/>
            <person name="Degnes K."/>
            <person name="Klinkenberg G."/>
            <person name="Sletta H."/>
            <person name="Wentzel A."/>
            <person name="Liles M.R."/>
        </authorList>
    </citation>
    <scope>NUCLEOTIDE SEQUENCE</scope>
    <source>
        <strain evidence="1">DSM 41794</strain>
    </source>
</reference>
<dbReference type="AlphaFoldDB" id="A0A939FG80"/>
<proteinExistence type="predicted"/>
<keyword evidence="2" id="KW-1185">Reference proteome</keyword>